<dbReference type="InterPro" id="IPR029044">
    <property type="entry name" value="Nucleotide-diphossugar_trans"/>
</dbReference>
<feature type="transmembrane region" description="Helical" evidence="6">
    <location>
        <begin position="200"/>
        <end position="218"/>
    </location>
</feature>
<evidence type="ECO:0000313" key="8">
    <source>
        <dbReference type="EMBL" id="GAA0879699.1"/>
    </source>
</evidence>
<dbReference type="Pfam" id="PF00535">
    <property type="entry name" value="Glycos_transf_2"/>
    <property type="match status" value="1"/>
</dbReference>
<evidence type="ECO:0000256" key="3">
    <source>
        <dbReference type="ARBA" id="ARBA00022676"/>
    </source>
</evidence>
<evidence type="ECO:0000256" key="6">
    <source>
        <dbReference type="SAM" id="Phobius"/>
    </source>
</evidence>
<sequence length="237" mass="26875">MNDKLEISVVIPVLNEAQNLRELIPFLLENAGNYIVDLFVIDGGSRDDSCAVAESLGARVVKSETASRAIQMNLGAKLACGNMLFFIHADTRPLSSFAEDIHQAWREGYKSGCFRYRFNSSRVLLRINSWFTQFNGIFSGGGDQTLFITRDFFNTLGGYDTQFCLMEDFELVKRIKSKTKFFIIPKSMTVSARKYQENSWLRIQLANLLIFTLFYLGVAPEKLKKSYSLFLHNGANA</sequence>
<dbReference type="EMBL" id="BAAAFI010000030">
    <property type="protein sequence ID" value="GAA0879699.1"/>
    <property type="molecule type" value="Genomic_DNA"/>
</dbReference>
<gene>
    <name evidence="8" type="ORF">GCM10009119_26680</name>
</gene>
<keyword evidence="6" id="KW-0812">Transmembrane</keyword>
<keyword evidence="3" id="KW-0328">Glycosyltransferase</keyword>
<keyword evidence="9" id="KW-1185">Reference proteome</keyword>
<evidence type="ECO:0000256" key="4">
    <source>
        <dbReference type="ARBA" id="ARBA00022679"/>
    </source>
</evidence>
<evidence type="ECO:0000256" key="5">
    <source>
        <dbReference type="ARBA" id="ARBA00023136"/>
    </source>
</evidence>
<evidence type="ECO:0000256" key="2">
    <source>
        <dbReference type="ARBA" id="ARBA00022475"/>
    </source>
</evidence>
<dbReference type="Gene3D" id="3.90.550.10">
    <property type="entry name" value="Spore Coat Polysaccharide Biosynthesis Protein SpsA, Chain A"/>
    <property type="match status" value="1"/>
</dbReference>
<accession>A0ABP3YGU8</accession>
<dbReference type="CDD" id="cd02522">
    <property type="entry name" value="GT_2_like_a"/>
    <property type="match status" value="1"/>
</dbReference>
<keyword evidence="2" id="KW-1003">Cell membrane</keyword>
<dbReference type="NCBIfam" id="TIGR04283">
    <property type="entry name" value="glyco_like_mftF"/>
    <property type="match status" value="1"/>
</dbReference>
<comment type="caution">
    <text evidence="8">The sequence shown here is derived from an EMBL/GenBank/DDBJ whole genome shotgun (WGS) entry which is preliminary data.</text>
</comment>
<keyword evidence="4" id="KW-0808">Transferase</keyword>
<dbReference type="InterPro" id="IPR001173">
    <property type="entry name" value="Glyco_trans_2-like"/>
</dbReference>
<name>A0ABP3YGU8_9BACT</name>
<dbReference type="SUPFAM" id="SSF53448">
    <property type="entry name" value="Nucleotide-diphospho-sugar transferases"/>
    <property type="match status" value="1"/>
</dbReference>
<dbReference type="Proteomes" id="UP001500469">
    <property type="component" value="Unassembled WGS sequence"/>
</dbReference>
<keyword evidence="5 6" id="KW-0472">Membrane</keyword>
<proteinExistence type="predicted"/>
<reference evidence="9" key="1">
    <citation type="journal article" date="2019" name="Int. J. Syst. Evol. Microbiol.">
        <title>The Global Catalogue of Microorganisms (GCM) 10K type strain sequencing project: providing services to taxonomists for standard genome sequencing and annotation.</title>
        <authorList>
            <consortium name="The Broad Institute Genomics Platform"/>
            <consortium name="The Broad Institute Genome Sequencing Center for Infectious Disease"/>
            <person name="Wu L."/>
            <person name="Ma J."/>
        </authorList>
    </citation>
    <scope>NUCLEOTIDE SEQUENCE [LARGE SCALE GENOMIC DNA]</scope>
    <source>
        <strain evidence="9">JCM 16112</strain>
    </source>
</reference>
<feature type="domain" description="Glycosyltransferase 2-like" evidence="7">
    <location>
        <begin position="8"/>
        <end position="152"/>
    </location>
</feature>
<evidence type="ECO:0000256" key="1">
    <source>
        <dbReference type="ARBA" id="ARBA00004236"/>
    </source>
</evidence>
<dbReference type="InterPro" id="IPR026461">
    <property type="entry name" value="Trfase_2_rSAM/seldom_assoc"/>
</dbReference>
<dbReference type="PANTHER" id="PTHR43646">
    <property type="entry name" value="GLYCOSYLTRANSFERASE"/>
    <property type="match status" value="1"/>
</dbReference>
<evidence type="ECO:0000313" key="9">
    <source>
        <dbReference type="Proteomes" id="UP001500469"/>
    </source>
</evidence>
<comment type="subcellular location">
    <subcellularLocation>
        <location evidence="1">Cell membrane</location>
    </subcellularLocation>
</comment>
<dbReference type="PANTHER" id="PTHR43646:SF2">
    <property type="entry name" value="GLYCOSYLTRANSFERASE 2-LIKE DOMAIN-CONTAINING PROTEIN"/>
    <property type="match status" value="1"/>
</dbReference>
<organism evidence="8 9">
    <name type="scientific">Algoriphagus jejuensis</name>
    <dbReference type="NCBI Taxonomy" id="419934"/>
    <lineage>
        <taxon>Bacteria</taxon>
        <taxon>Pseudomonadati</taxon>
        <taxon>Bacteroidota</taxon>
        <taxon>Cytophagia</taxon>
        <taxon>Cytophagales</taxon>
        <taxon>Cyclobacteriaceae</taxon>
        <taxon>Algoriphagus</taxon>
    </lineage>
</organism>
<keyword evidence="6" id="KW-1133">Transmembrane helix</keyword>
<dbReference type="RefSeq" id="WP_343852387.1">
    <property type="nucleotide sequence ID" value="NZ_BAAAFI010000030.1"/>
</dbReference>
<protein>
    <submittedName>
        <fullName evidence="8">TIGR04283 family arsenosugar biosynthesis glycosyltransferase</fullName>
    </submittedName>
</protein>
<evidence type="ECO:0000259" key="7">
    <source>
        <dbReference type="Pfam" id="PF00535"/>
    </source>
</evidence>